<evidence type="ECO:0000313" key="3">
    <source>
        <dbReference type="Proteomes" id="UP000800200"/>
    </source>
</evidence>
<dbReference type="AlphaFoldDB" id="A0A6A6E4X9"/>
<dbReference type="EMBL" id="ML994636">
    <property type="protein sequence ID" value="KAF2184916.1"/>
    <property type="molecule type" value="Genomic_DNA"/>
</dbReference>
<dbReference type="PANTHER" id="PTHR38166">
    <property type="entry name" value="C2H2-TYPE DOMAIN-CONTAINING PROTEIN-RELATED"/>
    <property type="match status" value="1"/>
</dbReference>
<keyword evidence="3" id="KW-1185">Reference proteome</keyword>
<feature type="region of interest" description="Disordered" evidence="1">
    <location>
        <begin position="213"/>
        <end position="269"/>
    </location>
</feature>
<feature type="compositionally biased region" description="Low complexity" evidence="1">
    <location>
        <begin position="213"/>
        <end position="238"/>
    </location>
</feature>
<accession>A0A6A6E4X9</accession>
<evidence type="ECO:0000313" key="2">
    <source>
        <dbReference type="EMBL" id="KAF2184916.1"/>
    </source>
</evidence>
<feature type="region of interest" description="Disordered" evidence="1">
    <location>
        <begin position="479"/>
        <end position="498"/>
    </location>
</feature>
<feature type="region of interest" description="Disordered" evidence="1">
    <location>
        <begin position="27"/>
        <end position="111"/>
    </location>
</feature>
<sequence length="660" mass="73176">MQCTVQATKMVVGMNARRQHIPAIHTSLAKSSQSKPHRPSQAPVNANPSPITTEKDHGTPVYSISVDSTDSRYNPCFQYSGGTTGSSTPGHEGRTSGEDTSPDPDSPLEISDQSKYLFPGLKEVSPEDSDYTREGSLDLSSLFDGKSNDEYSIGSETDSQCSSCTGSLLGVDFDLPISSLIRARARQVVDRVMSGIHFLFDLKSGIITCTTGGSSNGSSSGCRNNVSQSSSSNQSSNDGSKRKRLGQNSDSPEDDQYGDSIDRSNPNKRGRYDERRLACPFYKHTPWRCTEHRCCARRGWATIHRLKSSNRCSLNDKQSIFGVDEVKYNKLKSKKRDESTAAEKWKKIFIILFPDASESDIPCPYFSASDGDTGNNDNPAERLMGHLSRELPRHVRKHLENMVQEQLKAAVAVKSSEIMFSDSEMENIIRQSLHEVISGFDVAEEHVSYINTPETPTASEVPPDLPLAERLKLPEELLQQPAEPPDSSVSGRDDQGSFDLVPTPMLDFEGFDLSVLQIDPMLWSRNNSGMETLNTLEFSTGLDTMWSDLSLTPQATVMGFSETWFPQPPGDQLVTGSSVQPDIQQNTQQMPHYSTVEVVDPLRCNQLQRNRFYRNEKPNANQVHRLSSEGLNSSPYNARTVAEVAETLREEVEGFDWLDA</sequence>
<dbReference type="Proteomes" id="UP000800200">
    <property type="component" value="Unassembled WGS sequence"/>
</dbReference>
<dbReference type="OrthoDB" id="4161727at2759"/>
<proteinExistence type="predicted"/>
<dbReference type="PANTHER" id="PTHR38166:SF1">
    <property type="entry name" value="C2H2-TYPE DOMAIN-CONTAINING PROTEIN"/>
    <property type="match status" value="1"/>
</dbReference>
<organism evidence="2 3">
    <name type="scientific">Zopfia rhizophila CBS 207.26</name>
    <dbReference type="NCBI Taxonomy" id="1314779"/>
    <lineage>
        <taxon>Eukaryota</taxon>
        <taxon>Fungi</taxon>
        <taxon>Dikarya</taxon>
        <taxon>Ascomycota</taxon>
        <taxon>Pezizomycotina</taxon>
        <taxon>Dothideomycetes</taxon>
        <taxon>Dothideomycetes incertae sedis</taxon>
        <taxon>Zopfiaceae</taxon>
        <taxon>Zopfia</taxon>
    </lineage>
</organism>
<feature type="compositionally biased region" description="Polar residues" evidence="1">
    <location>
        <begin position="42"/>
        <end position="52"/>
    </location>
</feature>
<protein>
    <submittedName>
        <fullName evidence="2">Uncharacterized protein</fullName>
    </submittedName>
</protein>
<name>A0A6A6E4X9_9PEZI</name>
<gene>
    <name evidence="2" type="ORF">K469DRAFT_780693</name>
</gene>
<reference evidence="2" key="1">
    <citation type="journal article" date="2020" name="Stud. Mycol.">
        <title>101 Dothideomycetes genomes: a test case for predicting lifestyles and emergence of pathogens.</title>
        <authorList>
            <person name="Haridas S."/>
            <person name="Albert R."/>
            <person name="Binder M."/>
            <person name="Bloem J."/>
            <person name="Labutti K."/>
            <person name="Salamov A."/>
            <person name="Andreopoulos B."/>
            <person name="Baker S."/>
            <person name="Barry K."/>
            <person name="Bills G."/>
            <person name="Bluhm B."/>
            <person name="Cannon C."/>
            <person name="Castanera R."/>
            <person name="Culley D."/>
            <person name="Daum C."/>
            <person name="Ezra D."/>
            <person name="Gonzalez J."/>
            <person name="Henrissat B."/>
            <person name="Kuo A."/>
            <person name="Liang C."/>
            <person name="Lipzen A."/>
            <person name="Lutzoni F."/>
            <person name="Magnuson J."/>
            <person name="Mondo S."/>
            <person name="Nolan M."/>
            <person name="Ohm R."/>
            <person name="Pangilinan J."/>
            <person name="Park H.-J."/>
            <person name="Ramirez L."/>
            <person name="Alfaro M."/>
            <person name="Sun H."/>
            <person name="Tritt A."/>
            <person name="Yoshinaga Y."/>
            <person name="Zwiers L.-H."/>
            <person name="Turgeon B."/>
            <person name="Goodwin S."/>
            <person name="Spatafora J."/>
            <person name="Crous P."/>
            <person name="Grigoriev I."/>
        </authorList>
    </citation>
    <scope>NUCLEOTIDE SEQUENCE</scope>
    <source>
        <strain evidence="2">CBS 207.26</strain>
    </source>
</reference>
<evidence type="ECO:0000256" key="1">
    <source>
        <dbReference type="SAM" id="MobiDB-lite"/>
    </source>
</evidence>